<evidence type="ECO:0000313" key="1">
    <source>
        <dbReference type="EMBL" id="QBR91550.1"/>
    </source>
</evidence>
<evidence type="ECO:0000313" key="2">
    <source>
        <dbReference type="Proteomes" id="UP000294894"/>
    </source>
</evidence>
<dbReference type="AlphaFoldDB" id="A0A4P7GHY9"/>
<proteinExistence type="predicted"/>
<sequence length="120" mass="13271">MERGALIRALLREDVASRACAEALDGGADFEVYEGEVATADLMAIYRRRARHVAAIGLEHGGFEEALIDLGRCGAEVLRLGAVTDRRGRRHFQLFVSADADDVVACLWVRHEAEDHLPER</sequence>
<reference evidence="1 2" key="1">
    <citation type="submission" date="2019-03" db="EMBL/GenBank/DDBJ databases">
        <title>Three New Species of Nocardioides, Nocardioides euryhalodurans sp. nov., Nocardioides seonyuensis sp. nov. and Nocardioides eburneoflavus sp. nov., Iolated from Soil.</title>
        <authorList>
            <person name="Roh S.G."/>
            <person name="Lee C."/>
            <person name="Kim M.-K."/>
            <person name="Kim S.B."/>
        </authorList>
    </citation>
    <scope>NUCLEOTIDE SEQUENCE [LARGE SCALE GENOMIC DNA]</scope>
    <source>
        <strain evidence="1 2">MMS17-SY117</strain>
    </source>
</reference>
<accession>A0A4P7GHY9</accession>
<dbReference type="EMBL" id="CP038267">
    <property type="protein sequence ID" value="QBR91550.1"/>
    <property type="molecule type" value="Genomic_DNA"/>
</dbReference>
<dbReference type="OrthoDB" id="3784113at2"/>
<dbReference type="RefSeq" id="WP_135074277.1">
    <property type="nucleotide sequence ID" value="NZ_CP038267.1"/>
</dbReference>
<keyword evidence="2" id="KW-1185">Reference proteome</keyword>
<name>A0A4P7GHY9_9ACTN</name>
<gene>
    <name evidence="1" type="ORF">EXE57_04130</name>
</gene>
<dbReference type="Proteomes" id="UP000294894">
    <property type="component" value="Chromosome"/>
</dbReference>
<organism evidence="1 2">
    <name type="scientific">Nocardioides euryhalodurans</name>
    <dbReference type="NCBI Taxonomy" id="2518370"/>
    <lineage>
        <taxon>Bacteria</taxon>
        <taxon>Bacillati</taxon>
        <taxon>Actinomycetota</taxon>
        <taxon>Actinomycetes</taxon>
        <taxon>Propionibacteriales</taxon>
        <taxon>Nocardioidaceae</taxon>
        <taxon>Nocardioides</taxon>
    </lineage>
</organism>
<protein>
    <submittedName>
        <fullName evidence="1">Uncharacterized protein</fullName>
    </submittedName>
</protein>
<dbReference type="KEGG" id="noy:EXE57_04130"/>